<sequence length="197" mass="21273">MFQVRIHGRGGQGVVTGAEMLSIAAFLGGKHAQAFPSFGSERTGAPVVAFCRIDDKELRLREPIMEPDALIIQDPTLLHQVDVFAGLKRDGYILINTHHSFAEMGLADFVKDFRHERLLTVPATDIAMKHVGRPVPNVPLLGAFAALGGLVTIDAVHEAIGQKFEGKLAQGNVAAADAAYQFVLEEKEEAARHAQAN</sequence>
<dbReference type="PANTHER" id="PTHR43366:SF1">
    <property type="entry name" value="PYRUVATE SYNTHASE SUBUNIT PORC"/>
    <property type="match status" value="1"/>
</dbReference>
<dbReference type="SUPFAM" id="SSF53323">
    <property type="entry name" value="Pyruvate-ferredoxin oxidoreductase, PFOR, domain III"/>
    <property type="match status" value="1"/>
</dbReference>
<dbReference type="Proteomes" id="UP000807785">
    <property type="component" value="Unassembled WGS sequence"/>
</dbReference>
<name>A0A9D7HUX9_9PROT</name>
<dbReference type="NCBIfam" id="TIGR02175">
    <property type="entry name" value="PorC_KorC"/>
    <property type="match status" value="1"/>
</dbReference>
<evidence type="ECO:0000313" key="4">
    <source>
        <dbReference type="Proteomes" id="UP000807785"/>
    </source>
</evidence>
<organism evidence="3 4">
    <name type="scientific">Candidatus Methylophosphatis roskildensis</name>
    <dbReference type="NCBI Taxonomy" id="2899263"/>
    <lineage>
        <taxon>Bacteria</taxon>
        <taxon>Pseudomonadati</taxon>
        <taxon>Pseudomonadota</taxon>
        <taxon>Betaproteobacteria</taxon>
        <taxon>Nitrosomonadales</taxon>
        <taxon>Sterolibacteriaceae</taxon>
        <taxon>Candidatus Methylophosphatis</taxon>
    </lineage>
</organism>
<evidence type="ECO:0000313" key="3">
    <source>
        <dbReference type="EMBL" id="MBK6974140.1"/>
    </source>
</evidence>
<dbReference type="InterPro" id="IPR002869">
    <property type="entry name" value="Pyrv_flavodox_OxRed_cen"/>
</dbReference>
<gene>
    <name evidence="3" type="ORF">IPH26_14760</name>
</gene>
<dbReference type="AlphaFoldDB" id="A0A9D7HUX9"/>
<dbReference type="InterPro" id="IPR011894">
    <property type="entry name" value="PorC_KorC"/>
</dbReference>
<dbReference type="InterPro" id="IPR051626">
    <property type="entry name" value="Oxidoreductase_gamma_subunit"/>
</dbReference>
<dbReference type="EMBL" id="JADJEV010000004">
    <property type="protein sequence ID" value="MBK6974140.1"/>
    <property type="molecule type" value="Genomic_DNA"/>
</dbReference>
<evidence type="ECO:0000259" key="2">
    <source>
        <dbReference type="Pfam" id="PF01558"/>
    </source>
</evidence>
<dbReference type="PANTHER" id="PTHR43366">
    <property type="entry name" value="PYRUVATE SYNTHASE SUBUNIT PORC"/>
    <property type="match status" value="1"/>
</dbReference>
<dbReference type="Pfam" id="PF01558">
    <property type="entry name" value="POR"/>
    <property type="match status" value="1"/>
</dbReference>
<protein>
    <submittedName>
        <fullName evidence="3">2-oxoacid:acceptor oxidoreductase family protein</fullName>
    </submittedName>
</protein>
<accession>A0A9D7HUX9</accession>
<keyword evidence="1" id="KW-0560">Oxidoreductase</keyword>
<evidence type="ECO:0000256" key="1">
    <source>
        <dbReference type="ARBA" id="ARBA00023002"/>
    </source>
</evidence>
<reference evidence="3" key="1">
    <citation type="submission" date="2020-10" db="EMBL/GenBank/DDBJ databases">
        <title>Connecting structure to function with the recovery of over 1000 high-quality activated sludge metagenome-assembled genomes encoding full-length rRNA genes using long-read sequencing.</title>
        <authorList>
            <person name="Singleton C.M."/>
            <person name="Petriglieri F."/>
            <person name="Kristensen J.M."/>
            <person name="Kirkegaard R.H."/>
            <person name="Michaelsen T.Y."/>
            <person name="Andersen M.H."/>
            <person name="Karst S.M."/>
            <person name="Dueholm M.S."/>
            <person name="Nielsen P.H."/>
            <person name="Albertsen M."/>
        </authorList>
    </citation>
    <scope>NUCLEOTIDE SEQUENCE</scope>
    <source>
        <strain evidence="3">Bjer_18-Q3-R1-45_BAT3C.347</strain>
    </source>
</reference>
<comment type="caution">
    <text evidence="3">The sequence shown here is derived from an EMBL/GenBank/DDBJ whole genome shotgun (WGS) entry which is preliminary data.</text>
</comment>
<dbReference type="GO" id="GO:0016625">
    <property type="term" value="F:oxidoreductase activity, acting on the aldehyde or oxo group of donors, iron-sulfur protein as acceptor"/>
    <property type="evidence" value="ECO:0007669"/>
    <property type="project" value="InterPro"/>
</dbReference>
<dbReference type="InterPro" id="IPR019752">
    <property type="entry name" value="Pyrv/ketoisovalerate_OxRed_cat"/>
</dbReference>
<proteinExistence type="predicted"/>
<dbReference type="Gene3D" id="3.40.920.10">
    <property type="entry name" value="Pyruvate-ferredoxin oxidoreductase, PFOR, domain III"/>
    <property type="match status" value="1"/>
</dbReference>
<feature type="domain" description="Pyruvate/ketoisovalerate oxidoreductase catalytic" evidence="2">
    <location>
        <begin position="10"/>
        <end position="181"/>
    </location>
</feature>